<feature type="domain" description="Histidine kinase" evidence="16">
    <location>
        <begin position="162"/>
        <end position="384"/>
    </location>
</feature>
<dbReference type="Pfam" id="PF02518">
    <property type="entry name" value="HATPase_c"/>
    <property type="match status" value="1"/>
</dbReference>
<dbReference type="InterPro" id="IPR003661">
    <property type="entry name" value="HisK_dim/P_dom"/>
</dbReference>
<feature type="transmembrane region" description="Helical" evidence="15">
    <location>
        <begin position="38"/>
        <end position="63"/>
    </location>
</feature>
<dbReference type="Pfam" id="PF00072">
    <property type="entry name" value="Response_reg"/>
    <property type="match status" value="1"/>
</dbReference>
<dbReference type="CDD" id="cd17546">
    <property type="entry name" value="REC_hyHK_CKI1_RcsC-like"/>
    <property type="match status" value="1"/>
</dbReference>
<evidence type="ECO:0000256" key="14">
    <source>
        <dbReference type="SAM" id="Coils"/>
    </source>
</evidence>
<feature type="domain" description="Response regulatory" evidence="17">
    <location>
        <begin position="539"/>
        <end position="660"/>
    </location>
</feature>
<evidence type="ECO:0000259" key="17">
    <source>
        <dbReference type="PROSITE" id="PS50110"/>
    </source>
</evidence>
<dbReference type="SUPFAM" id="SSF55874">
    <property type="entry name" value="ATPase domain of HSP90 chaperone/DNA topoisomerase II/histidine kinase"/>
    <property type="match status" value="1"/>
</dbReference>
<keyword evidence="10 15" id="KW-1133">Transmembrane helix</keyword>
<feature type="transmembrane region" description="Helical" evidence="15">
    <location>
        <begin position="75"/>
        <end position="97"/>
    </location>
</feature>
<dbReference type="PROSITE" id="PS50109">
    <property type="entry name" value="HIS_KIN"/>
    <property type="match status" value="1"/>
</dbReference>
<evidence type="ECO:0000256" key="2">
    <source>
        <dbReference type="ARBA" id="ARBA00004370"/>
    </source>
</evidence>
<evidence type="ECO:0000256" key="13">
    <source>
        <dbReference type="PROSITE-ProRule" id="PRU00169"/>
    </source>
</evidence>
<dbReference type="GO" id="GO:0005524">
    <property type="term" value="F:ATP binding"/>
    <property type="evidence" value="ECO:0007669"/>
    <property type="project" value="UniProtKB-KW"/>
</dbReference>
<dbReference type="Pfam" id="PF00512">
    <property type="entry name" value="HisKA"/>
    <property type="match status" value="1"/>
</dbReference>
<dbReference type="PANTHER" id="PTHR45339:SF1">
    <property type="entry name" value="HYBRID SIGNAL TRANSDUCTION HISTIDINE KINASE J"/>
    <property type="match status" value="1"/>
</dbReference>
<keyword evidence="9" id="KW-0067">ATP-binding</keyword>
<evidence type="ECO:0000256" key="11">
    <source>
        <dbReference type="ARBA" id="ARBA00023012"/>
    </source>
</evidence>
<dbReference type="PROSITE" id="PS50110">
    <property type="entry name" value="RESPONSE_REGULATORY"/>
    <property type="match status" value="1"/>
</dbReference>
<evidence type="ECO:0000256" key="15">
    <source>
        <dbReference type="SAM" id="Phobius"/>
    </source>
</evidence>
<keyword evidence="18" id="KW-0675">Receptor</keyword>
<feature type="coiled-coil region" evidence="14">
    <location>
        <begin position="103"/>
        <end position="130"/>
    </location>
</feature>
<dbReference type="Gene3D" id="3.30.565.10">
    <property type="entry name" value="Histidine kinase-like ATPase, C-terminal domain"/>
    <property type="match status" value="1"/>
</dbReference>
<dbReference type="InterPro" id="IPR011006">
    <property type="entry name" value="CheY-like_superfamily"/>
</dbReference>
<gene>
    <name evidence="18" type="ORF">MAGMO_0941</name>
</gene>
<feature type="modified residue" description="4-aspartylphosphate" evidence="13">
    <location>
        <position position="590"/>
    </location>
</feature>
<evidence type="ECO:0000259" key="16">
    <source>
        <dbReference type="PROSITE" id="PS50109"/>
    </source>
</evidence>
<evidence type="ECO:0000256" key="7">
    <source>
        <dbReference type="ARBA" id="ARBA00022741"/>
    </source>
</evidence>
<keyword evidence="14" id="KW-0175">Coiled coil</keyword>
<evidence type="ECO:0000256" key="8">
    <source>
        <dbReference type="ARBA" id="ARBA00022777"/>
    </source>
</evidence>
<feature type="transmembrane region" description="Helical" evidence="15">
    <location>
        <begin position="7"/>
        <end position="26"/>
    </location>
</feature>
<keyword evidence="11" id="KW-0902">Two-component regulatory system</keyword>
<dbReference type="EC" id="2.7.13.3" evidence="3"/>
<dbReference type="InterPro" id="IPR003594">
    <property type="entry name" value="HATPase_dom"/>
</dbReference>
<dbReference type="CDD" id="cd00082">
    <property type="entry name" value="HisKA"/>
    <property type="match status" value="1"/>
</dbReference>
<sequence length="661" mass="74247">MIDLATGAIRVAILLFIFIAFFRIQLNRDMLCKTGWQMMQWGFALLALGAALDLLADLGGLGVSFLSRQDPIQQILEMVVGYSGGLLLVVLGMARWVPSVCEQQKALKERNEAQAALAIKQQELSSLNESLEVRISEATADLQYHMEVAEEANRAKTEFLAAMSHEIRTPLNAILGSSELLAQTALSGEQQRYVDLFNSAGENLQRVINDILDLSRIEAGRMELEQVIYEPRRIVREVAEIFAQQMHEKGLCQLTRVDDEVPRYLVGDPNRIRQVLMNFVSNAAKFTEHGTVAMLIYLRMPEHDSHGQVVFSVVDTGMGIPEEKKQLVFSAFCQVDSSTSRHYGGSGLGLAICDRLANLMDGALKVQSSHDVGSSFSLLLPYHACKVEHNQIEPSPALLGKYALVYHDHPVKGCYFEELLSEMGFNVQSFAEASSIRELLEDAEVEKHILLIHHDSLTDDEIIHDLIELKKQKCCEGMPILLCGDLVEPSTLGKLERLKIAFTTRPYNPDLLEQSIFQVMGIDPQQEREEEQRAERKLKILLAEDSNDNVLLMRAFLKESGHHLEVVRNGREVVSRFCRVDSHFDVVLMDVQMPELDGYGATRQIRHWERKQGRPAVPILALTAHALNTHVEASYEAGCNAHLNKPIKKRALLEALQHYSH</sequence>
<evidence type="ECO:0000256" key="4">
    <source>
        <dbReference type="ARBA" id="ARBA00022553"/>
    </source>
</evidence>
<evidence type="ECO:0000256" key="1">
    <source>
        <dbReference type="ARBA" id="ARBA00000085"/>
    </source>
</evidence>
<keyword evidence="12 15" id="KW-0472">Membrane</keyword>
<dbReference type="SMART" id="SM00387">
    <property type="entry name" value="HATPase_c"/>
    <property type="match status" value="1"/>
</dbReference>
<dbReference type="CDD" id="cd16922">
    <property type="entry name" value="HATPase_EvgS-ArcB-TorS-like"/>
    <property type="match status" value="1"/>
</dbReference>
<evidence type="ECO:0000313" key="18">
    <source>
        <dbReference type="EMBL" id="CRH05140.1"/>
    </source>
</evidence>
<dbReference type="EMBL" id="LO017727">
    <property type="protein sequence ID" value="CRH05140.1"/>
    <property type="molecule type" value="Genomic_DNA"/>
</dbReference>
<keyword evidence="5 18" id="KW-0808">Transferase</keyword>
<dbReference type="Gene3D" id="3.40.50.2300">
    <property type="match status" value="1"/>
</dbReference>
<dbReference type="InterPro" id="IPR004358">
    <property type="entry name" value="Sig_transdc_His_kin-like_C"/>
</dbReference>
<dbReference type="GO" id="GO:0000155">
    <property type="term" value="F:phosphorelay sensor kinase activity"/>
    <property type="evidence" value="ECO:0007669"/>
    <property type="project" value="InterPro"/>
</dbReference>
<keyword evidence="7" id="KW-0547">Nucleotide-binding</keyword>
<dbReference type="FunFam" id="1.10.287.130:FF:000004">
    <property type="entry name" value="Ethylene receptor 1"/>
    <property type="match status" value="1"/>
</dbReference>
<dbReference type="FunFam" id="3.30.565.10:FF:000010">
    <property type="entry name" value="Sensor histidine kinase RcsC"/>
    <property type="match status" value="1"/>
</dbReference>
<keyword evidence="8 18" id="KW-0418">Kinase</keyword>
<dbReference type="InterPro" id="IPR001789">
    <property type="entry name" value="Sig_transdc_resp-reg_receiver"/>
</dbReference>
<dbReference type="GO" id="GO:0016020">
    <property type="term" value="C:membrane"/>
    <property type="evidence" value="ECO:0007669"/>
    <property type="project" value="UniProtKB-SubCell"/>
</dbReference>
<evidence type="ECO:0000256" key="6">
    <source>
        <dbReference type="ARBA" id="ARBA00022692"/>
    </source>
</evidence>
<dbReference type="InterPro" id="IPR036890">
    <property type="entry name" value="HATPase_C_sf"/>
</dbReference>
<dbReference type="Gene3D" id="1.10.287.130">
    <property type="match status" value="1"/>
</dbReference>
<dbReference type="AlphaFoldDB" id="A0A1S7LDW0"/>
<evidence type="ECO:0000256" key="9">
    <source>
        <dbReference type="ARBA" id="ARBA00022840"/>
    </source>
</evidence>
<evidence type="ECO:0000256" key="5">
    <source>
        <dbReference type="ARBA" id="ARBA00022679"/>
    </source>
</evidence>
<dbReference type="SMART" id="SM00388">
    <property type="entry name" value="HisKA"/>
    <property type="match status" value="1"/>
</dbReference>
<dbReference type="InterPro" id="IPR005467">
    <property type="entry name" value="His_kinase_dom"/>
</dbReference>
<organism evidence="18">
    <name type="scientific">Magnetococcus massalia (strain MO-1)</name>
    <dbReference type="NCBI Taxonomy" id="451514"/>
    <lineage>
        <taxon>Bacteria</taxon>
        <taxon>Pseudomonadati</taxon>
        <taxon>Pseudomonadota</taxon>
        <taxon>Magnetococcia</taxon>
        <taxon>Magnetococcales</taxon>
        <taxon>Magnetococcaceae</taxon>
        <taxon>Magnetococcus</taxon>
    </lineage>
</organism>
<dbReference type="PANTHER" id="PTHR45339">
    <property type="entry name" value="HYBRID SIGNAL TRANSDUCTION HISTIDINE KINASE J"/>
    <property type="match status" value="1"/>
</dbReference>
<proteinExistence type="predicted"/>
<reference evidence="18" key="1">
    <citation type="submission" date="2015-04" db="EMBL/GenBank/DDBJ databases">
        <authorList>
            <person name="Syromyatnikov M.Y."/>
            <person name="Popov V.N."/>
        </authorList>
    </citation>
    <scope>NUCLEOTIDE SEQUENCE</scope>
    <source>
        <strain evidence="18">MO-1</strain>
    </source>
</reference>
<dbReference type="InterPro" id="IPR036097">
    <property type="entry name" value="HisK_dim/P_sf"/>
</dbReference>
<evidence type="ECO:0000256" key="10">
    <source>
        <dbReference type="ARBA" id="ARBA00022989"/>
    </source>
</evidence>
<comment type="subcellular location">
    <subcellularLocation>
        <location evidence="2">Membrane</location>
    </subcellularLocation>
</comment>
<evidence type="ECO:0000256" key="12">
    <source>
        <dbReference type="ARBA" id="ARBA00023136"/>
    </source>
</evidence>
<protein>
    <recommendedName>
        <fullName evidence="3">histidine kinase</fullName>
        <ecNumber evidence="3">2.7.13.3</ecNumber>
    </recommendedName>
</protein>
<dbReference type="SUPFAM" id="SSF47384">
    <property type="entry name" value="Homodimeric domain of signal transducing histidine kinase"/>
    <property type="match status" value="1"/>
</dbReference>
<dbReference type="SMART" id="SM00448">
    <property type="entry name" value="REC"/>
    <property type="match status" value="1"/>
</dbReference>
<accession>A0A1S7LDW0</accession>
<comment type="catalytic activity">
    <reaction evidence="1">
        <text>ATP + protein L-histidine = ADP + protein N-phospho-L-histidine.</text>
        <dbReference type="EC" id="2.7.13.3"/>
    </reaction>
</comment>
<dbReference type="PRINTS" id="PR00344">
    <property type="entry name" value="BCTRLSENSOR"/>
</dbReference>
<name>A0A1S7LDW0_MAGMO</name>
<keyword evidence="4 13" id="KW-0597">Phosphoprotein</keyword>
<keyword evidence="6 15" id="KW-0812">Transmembrane</keyword>
<evidence type="ECO:0000256" key="3">
    <source>
        <dbReference type="ARBA" id="ARBA00012438"/>
    </source>
</evidence>
<dbReference type="SUPFAM" id="SSF52172">
    <property type="entry name" value="CheY-like"/>
    <property type="match status" value="1"/>
</dbReference>